<feature type="compositionally biased region" description="Pro residues" evidence="1">
    <location>
        <begin position="391"/>
        <end position="408"/>
    </location>
</feature>
<evidence type="ECO:0000256" key="1">
    <source>
        <dbReference type="SAM" id="MobiDB-lite"/>
    </source>
</evidence>
<keyword evidence="3" id="KW-0732">Signal</keyword>
<feature type="region of interest" description="Disordered" evidence="1">
    <location>
        <begin position="377"/>
        <end position="409"/>
    </location>
</feature>
<sequence length="474" mass="48921">MPSRTAALLIAALVAGLVAGPVAAPAPAPAAPDDDGSKWSVLPVSAAGQPPRNAFDYRLKPGEQVTDHVSINNLGTTPLTVAVYATDAFNSPDGAYALLTAAQEPRDIGTWVTLAGRDHTVPPRTRLDIPFTLRVPANAAPGDHSGGIVASITTPQTTPEGQTVNVERRVGTRLHTRVNGPVRAVARISAVDVRYDNPLNPFGGGGMTVTYRVVNEGNVRLKGKAVISVDGPFGVALADSGPIDVPELLPDSEVRFTRRVEGIFPAGPLSATVRVNAESAEGPIELLTAERSVWAMPWLLLAVVLIVVLGGLGFVFRRPVRRLLRRRPTPATATVLLVLAVLTTVLTAGALLAVWAAPAAAADPSDSAHSNELRVTIGPATSSPTTSATPTPTPTPTVTPTADPPTGPLPRTGYSIVALVVGGAGLVAGGAGLRLLVRRRTNRRPASTAIDSPDANSRPPTAPGSALSNSAPPR</sequence>
<dbReference type="EMBL" id="BOPG01000011">
    <property type="protein sequence ID" value="GIJ54208.1"/>
    <property type="molecule type" value="Genomic_DNA"/>
</dbReference>
<feature type="transmembrane region" description="Helical" evidence="2">
    <location>
        <begin position="294"/>
        <end position="316"/>
    </location>
</feature>
<evidence type="ECO:0000313" key="4">
    <source>
        <dbReference type="EMBL" id="GIJ54208.1"/>
    </source>
</evidence>
<evidence type="ECO:0008006" key="6">
    <source>
        <dbReference type="Google" id="ProtNLM"/>
    </source>
</evidence>
<organism evidence="4 5">
    <name type="scientific">Virgisporangium aurantiacum</name>
    <dbReference type="NCBI Taxonomy" id="175570"/>
    <lineage>
        <taxon>Bacteria</taxon>
        <taxon>Bacillati</taxon>
        <taxon>Actinomycetota</taxon>
        <taxon>Actinomycetes</taxon>
        <taxon>Micromonosporales</taxon>
        <taxon>Micromonosporaceae</taxon>
        <taxon>Virgisporangium</taxon>
    </lineage>
</organism>
<keyword evidence="2" id="KW-0472">Membrane</keyword>
<dbReference type="AlphaFoldDB" id="A0A8J4DY94"/>
<keyword evidence="2" id="KW-0812">Transmembrane</keyword>
<feature type="signal peptide" evidence="3">
    <location>
        <begin position="1"/>
        <end position="30"/>
    </location>
</feature>
<dbReference type="GO" id="GO:0005975">
    <property type="term" value="P:carbohydrate metabolic process"/>
    <property type="evidence" value="ECO:0007669"/>
    <property type="project" value="UniProtKB-ARBA"/>
</dbReference>
<dbReference type="Proteomes" id="UP000612585">
    <property type="component" value="Unassembled WGS sequence"/>
</dbReference>
<comment type="caution">
    <text evidence="4">The sequence shown here is derived from an EMBL/GenBank/DDBJ whole genome shotgun (WGS) entry which is preliminary data.</text>
</comment>
<feature type="compositionally biased region" description="Low complexity" evidence="1">
    <location>
        <begin position="379"/>
        <end position="390"/>
    </location>
</feature>
<dbReference type="Gene3D" id="2.60.40.10">
    <property type="entry name" value="Immunoglobulins"/>
    <property type="match status" value="1"/>
</dbReference>
<feature type="chain" id="PRO_5035217601" description="DUF916 domain-containing protein" evidence="3">
    <location>
        <begin position="31"/>
        <end position="474"/>
    </location>
</feature>
<feature type="region of interest" description="Disordered" evidence="1">
    <location>
        <begin position="442"/>
        <end position="474"/>
    </location>
</feature>
<dbReference type="InterPro" id="IPR013783">
    <property type="entry name" value="Ig-like_fold"/>
</dbReference>
<keyword evidence="2" id="KW-1133">Transmembrane helix</keyword>
<accession>A0A8J4DY94</accession>
<reference evidence="4" key="1">
    <citation type="submission" date="2021-01" db="EMBL/GenBank/DDBJ databases">
        <title>Whole genome shotgun sequence of Virgisporangium aurantiacum NBRC 16421.</title>
        <authorList>
            <person name="Komaki H."/>
            <person name="Tamura T."/>
        </authorList>
    </citation>
    <scope>NUCLEOTIDE SEQUENCE</scope>
    <source>
        <strain evidence="4">NBRC 16421</strain>
    </source>
</reference>
<proteinExistence type="predicted"/>
<feature type="transmembrane region" description="Helical" evidence="2">
    <location>
        <begin position="336"/>
        <end position="357"/>
    </location>
</feature>
<keyword evidence="5" id="KW-1185">Reference proteome</keyword>
<evidence type="ECO:0000256" key="3">
    <source>
        <dbReference type="SAM" id="SignalP"/>
    </source>
</evidence>
<protein>
    <recommendedName>
        <fullName evidence="6">DUF916 domain-containing protein</fullName>
    </recommendedName>
</protein>
<evidence type="ECO:0000256" key="2">
    <source>
        <dbReference type="SAM" id="Phobius"/>
    </source>
</evidence>
<feature type="transmembrane region" description="Helical" evidence="2">
    <location>
        <begin position="414"/>
        <end position="437"/>
    </location>
</feature>
<evidence type="ECO:0000313" key="5">
    <source>
        <dbReference type="Proteomes" id="UP000612585"/>
    </source>
</evidence>
<gene>
    <name evidence="4" type="ORF">Vau01_017240</name>
</gene>
<name>A0A8J4DY94_9ACTN</name>